<keyword evidence="2" id="KW-0378">Hydrolase</keyword>
<evidence type="ECO:0000256" key="3">
    <source>
        <dbReference type="ARBA" id="ARBA00022839"/>
    </source>
</evidence>
<geneLocation type="plasmid" evidence="6">
    <name>pPA2047</name>
</geneLocation>
<dbReference type="Gene3D" id="3.30.420.10">
    <property type="entry name" value="Ribonuclease H-like superfamily/Ribonuclease H"/>
    <property type="match status" value="1"/>
</dbReference>
<dbReference type="CDD" id="cd06127">
    <property type="entry name" value="DEDDh"/>
    <property type="match status" value="1"/>
</dbReference>
<dbReference type="InterPro" id="IPR013520">
    <property type="entry name" value="Ribonucl_H"/>
</dbReference>
<dbReference type="AlphaFoldDB" id="A0A649Z3X6"/>
<evidence type="ECO:0000313" key="6">
    <source>
        <dbReference type="EMBL" id="QGM49748.1"/>
    </source>
</evidence>
<sequence length="353" mass="39253">MKIKSHTFERLNRRPLPPGLRHQQGGRMPKTRNHLTPAEAEAKGLLCRKHLKERFRLMPGLNTKPAGSVWQGQGAYDVYNPAECVPWRWMPGRAQVRRQHVAAQAKDLIAAGCIVLDTETTGLGDDAEICEITILDVTGAPILDTLVRPTRPIPVEATAIHKITDAMVASAPSWPEVAEQYAAAVAGRTVVAYNVAFDARLLRQTYQIHGLTAPVLTTACAMLMYAEWHGEYDRSRDRWRWLKLIEAATDCGVAEDGAHRALADARMTLGVLRYLQRRTNGRRPAGPKVATVPQEGRPQKLSATPDHFGKVLPHVLSRTQRHRARHDPDRPVQWLQPAQACPADEPQPLDGQP</sequence>
<organism evidence="6">
    <name type="scientific">Pseudomonas aeruginosa</name>
    <dbReference type="NCBI Taxonomy" id="287"/>
    <lineage>
        <taxon>Bacteria</taxon>
        <taxon>Pseudomonadati</taxon>
        <taxon>Pseudomonadota</taxon>
        <taxon>Gammaproteobacteria</taxon>
        <taxon>Pseudomonadales</taxon>
        <taxon>Pseudomonadaceae</taxon>
        <taxon>Pseudomonas</taxon>
    </lineage>
</organism>
<dbReference type="EMBL" id="MN082782">
    <property type="protein sequence ID" value="QGM49748.1"/>
    <property type="molecule type" value="Genomic_DNA"/>
</dbReference>
<dbReference type="GO" id="GO:0006259">
    <property type="term" value="P:DNA metabolic process"/>
    <property type="evidence" value="ECO:0007669"/>
    <property type="project" value="UniProtKB-ARBA"/>
</dbReference>
<dbReference type="SMART" id="SM00479">
    <property type="entry name" value="EXOIII"/>
    <property type="match status" value="1"/>
</dbReference>
<keyword evidence="6" id="KW-0547">Nucleotide-binding</keyword>
<feature type="region of interest" description="Disordered" evidence="4">
    <location>
        <begin position="1"/>
        <end position="36"/>
    </location>
</feature>
<dbReference type="SUPFAM" id="SSF53098">
    <property type="entry name" value="Ribonuclease H-like"/>
    <property type="match status" value="1"/>
</dbReference>
<keyword evidence="3 6" id="KW-0269">Exonuclease</keyword>
<evidence type="ECO:0000256" key="2">
    <source>
        <dbReference type="ARBA" id="ARBA00022801"/>
    </source>
</evidence>
<feature type="domain" description="Exonuclease" evidence="5">
    <location>
        <begin position="112"/>
        <end position="281"/>
    </location>
</feature>
<dbReference type="GO" id="GO:0003676">
    <property type="term" value="F:nucleic acid binding"/>
    <property type="evidence" value="ECO:0007669"/>
    <property type="project" value="InterPro"/>
</dbReference>
<keyword evidence="6" id="KW-0614">Plasmid</keyword>
<dbReference type="GO" id="GO:0008408">
    <property type="term" value="F:3'-5' exonuclease activity"/>
    <property type="evidence" value="ECO:0007669"/>
    <property type="project" value="TreeGrafter"/>
</dbReference>
<reference evidence="6" key="1">
    <citation type="journal article" date="2022" name="J Glob Antimicrob Resist">
        <title>Characterisation of blaKPC-2-harbouring plasmids recovered from Pseudomonas aeruginosa ST654 and ST235 high-risk clones.</title>
        <authorList>
            <person name="Cejas D."/>
            <person name="Elena A."/>
            <person name="Gonzalez-Espinosa F.E."/>
            <person name="Pallecchi L."/>
            <person name="Vay C."/>
            <person name="Rossolini G.M."/>
            <person name="Gutkind G."/>
            <person name="Di Pilato V."/>
            <person name="Radice M."/>
        </authorList>
    </citation>
    <scope>NUCLEOTIDE SEQUENCE</scope>
    <source>
        <strain evidence="6">2047</strain>
    </source>
</reference>
<keyword evidence="6" id="KW-0347">Helicase</keyword>
<feature type="compositionally biased region" description="Basic and acidic residues" evidence="4">
    <location>
        <begin position="1"/>
        <end position="12"/>
    </location>
</feature>
<name>A0A649Z3X6_PSEAI</name>
<dbReference type="InterPro" id="IPR036397">
    <property type="entry name" value="RNaseH_sf"/>
</dbReference>
<protein>
    <submittedName>
        <fullName evidence="6">Phage helicase, polymerase, or exonuclease</fullName>
    </submittedName>
</protein>
<evidence type="ECO:0000256" key="4">
    <source>
        <dbReference type="SAM" id="MobiDB-lite"/>
    </source>
</evidence>
<accession>A0A649Z3X6</accession>
<keyword evidence="1" id="KW-0540">Nuclease</keyword>
<dbReference type="PANTHER" id="PTHR30231">
    <property type="entry name" value="DNA POLYMERASE III SUBUNIT EPSILON"/>
    <property type="match status" value="1"/>
</dbReference>
<dbReference type="Pfam" id="PF00929">
    <property type="entry name" value="RNase_T"/>
    <property type="match status" value="1"/>
</dbReference>
<evidence type="ECO:0000256" key="1">
    <source>
        <dbReference type="ARBA" id="ARBA00022722"/>
    </source>
</evidence>
<dbReference type="InterPro" id="IPR012337">
    <property type="entry name" value="RNaseH-like_sf"/>
</dbReference>
<dbReference type="PANTHER" id="PTHR30231:SF4">
    <property type="entry name" value="PROTEIN NEN2"/>
    <property type="match status" value="1"/>
</dbReference>
<feature type="region of interest" description="Disordered" evidence="4">
    <location>
        <begin position="280"/>
        <end position="353"/>
    </location>
</feature>
<dbReference type="GO" id="GO:0004386">
    <property type="term" value="F:helicase activity"/>
    <property type="evidence" value="ECO:0007669"/>
    <property type="project" value="UniProtKB-KW"/>
</dbReference>
<keyword evidence="6" id="KW-0067">ATP-binding</keyword>
<evidence type="ECO:0000259" key="5">
    <source>
        <dbReference type="SMART" id="SM00479"/>
    </source>
</evidence>
<proteinExistence type="predicted"/>